<feature type="compositionally biased region" description="Basic and acidic residues" evidence="1">
    <location>
        <begin position="23"/>
        <end position="36"/>
    </location>
</feature>
<dbReference type="EMBL" id="JAAEAA010000010">
    <property type="protein sequence ID" value="NDK56116.1"/>
    <property type="molecule type" value="Genomic_DNA"/>
</dbReference>
<evidence type="ECO:0000313" key="2">
    <source>
        <dbReference type="EMBL" id="NDK56116.1"/>
    </source>
</evidence>
<gene>
    <name evidence="2" type="ORF">GWO68_09315</name>
</gene>
<accession>A0A6B2H5U7</accession>
<organism evidence="2 3">
    <name type="scientific">Pontibacter fetidus</name>
    <dbReference type="NCBI Taxonomy" id="2700082"/>
    <lineage>
        <taxon>Bacteria</taxon>
        <taxon>Pseudomonadati</taxon>
        <taxon>Bacteroidota</taxon>
        <taxon>Cytophagia</taxon>
        <taxon>Cytophagales</taxon>
        <taxon>Hymenobacteraceae</taxon>
        <taxon>Pontibacter</taxon>
    </lineage>
</organism>
<feature type="compositionally biased region" description="Polar residues" evidence="1">
    <location>
        <begin position="1"/>
        <end position="11"/>
    </location>
</feature>
<feature type="region of interest" description="Disordered" evidence="1">
    <location>
        <begin position="1"/>
        <end position="63"/>
    </location>
</feature>
<sequence length="63" mass="7107">MKNKQNRTMQDGKSKPGPANQSNEKDISNSLEKDAIGNRGANNYTPMNQTDNELGTEKRRNNR</sequence>
<keyword evidence="3" id="KW-1185">Reference proteome</keyword>
<proteinExistence type="predicted"/>
<dbReference type="RefSeq" id="WP_162346179.1">
    <property type="nucleotide sequence ID" value="NZ_JAAEAA010000010.1"/>
</dbReference>
<reference evidence="2 3" key="1">
    <citation type="submission" date="2020-01" db="EMBL/GenBank/DDBJ databases">
        <authorList>
            <person name="Kim M.K."/>
        </authorList>
    </citation>
    <scope>NUCLEOTIDE SEQUENCE [LARGE SCALE GENOMIC DNA]</scope>
    <source>
        <strain evidence="2 3">BT213</strain>
    </source>
</reference>
<protein>
    <submittedName>
        <fullName evidence="2">Uncharacterized protein</fullName>
    </submittedName>
</protein>
<name>A0A6B2H5U7_9BACT</name>
<dbReference type="Proteomes" id="UP000478546">
    <property type="component" value="Unassembled WGS sequence"/>
</dbReference>
<comment type="caution">
    <text evidence="2">The sequence shown here is derived from an EMBL/GenBank/DDBJ whole genome shotgun (WGS) entry which is preliminary data.</text>
</comment>
<evidence type="ECO:0000313" key="3">
    <source>
        <dbReference type="Proteomes" id="UP000478546"/>
    </source>
</evidence>
<feature type="compositionally biased region" description="Polar residues" evidence="1">
    <location>
        <begin position="40"/>
        <end position="53"/>
    </location>
</feature>
<dbReference type="AlphaFoldDB" id="A0A6B2H5U7"/>
<evidence type="ECO:0000256" key="1">
    <source>
        <dbReference type="SAM" id="MobiDB-lite"/>
    </source>
</evidence>